<dbReference type="Pfam" id="PF19773">
    <property type="entry name" value="DUF6259"/>
    <property type="match status" value="1"/>
</dbReference>
<reference evidence="2" key="1">
    <citation type="submission" date="2020-05" db="EMBL/GenBank/DDBJ databases">
        <authorList>
            <person name="Chiriac C."/>
            <person name="Salcher M."/>
            <person name="Ghai R."/>
            <person name="Kavagutti S V."/>
        </authorList>
    </citation>
    <scope>NUCLEOTIDE SEQUENCE</scope>
</reference>
<dbReference type="SUPFAM" id="SSF51445">
    <property type="entry name" value="(Trans)glycosidases"/>
    <property type="match status" value="1"/>
</dbReference>
<evidence type="ECO:0000313" key="2">
    <source>
        <dbReference type="EMBL" id="CAB4558535.1"/>
    </source>
</evidence>
<evidence type="ECO:0000259" key="1">
    <source>
        <dbReference type="Pfam" id="PF19773"/>
    </source>
</evidence>
<sequence>MPLSLVSASLELEWDERTGALVRLEVIDSAWPVVARTALGMSFALLVPAPGRGSRMVHGTAQAAPAVTAGADRVMFVWSSVIGDDGEPLDIAVTQSWRVDGAAIVVETEIDNQSAYTVENVFSPSIGGLRPKNPGDTLEAIRHDYGAGMRQPMWPTFDNSVGYWGADVPTQLAARWMPAYGTPAIPYTLIQGPNYGLSVGVDAPTSELVAWVAQLLPGWLDSLEGTVSRDEQLAGVDVRIEFSAVHIPYIRPNTSRTLPAIRIEGYSGDWHSGANLYRQWRSKHLTPAQPPAWVKEPMSWFQLQVNSTEDRIQVPFDKLVDYAREAAELGVAAIQITGFNVGGQDRNTPHHDADPRLGGHEALRQAIADIQAMGVRVVLFCKFNWAEQSLPDFAQTWRAHAIKDPYGDPYLNQGYRYDTITQLLDINTRRLVPMCFLDEAYLDACVREFDTLLALGPDGILYDECLHHMPTLLCFDESHGHRYGAPTYGNDLELIRRFRERLPAGTEFVFAGEGVYDLEFQEYSLSYHRSEERNHLPLHRYTAPHEQMSTAATGFDDRNMVNQSLLYRYIVSYEPKNFHGFLSDFPLTVAYGEAMSSLRRDLRKWLWEGTFQDTVGATVLTAQGAVHHPYSVFTDDQGVPAVVVANYDSDPSEVFVDLSGPHQWRTVDDAQWHDLQDGRVSLGGRSAVVIIPTSEEN</sequence>
<dbReference type="InterPro" id="IPR017853">
    <property type="entry name" value="GH"/>
</dbReference>
<dbReference type="EMBL" id="CAEZTD010000031">
    <property type="protein sequence ID" value="CAB4558535.1"/>
    <property type="molecule type" value="Genomic_DNA"/>
</dbReference>
<proteinExistence type="predicted"/>
<dbReference type="AlphaFoldDB" id="A0A6J6D5F3"/>
<feature type="domain" description="DUF6259" evidence="1">
    <location>
        <begin position="263"/>
        <end position="518"/>
    </location>
</feature>
<dbReference type="InterPro" id="IPR046226">
    <property type="entry name" value="DUF6259"/>
</dbReference>
<name>A0A6J6D5F3_9ZZZZ</name>
<gene>
    <name evidence="2" type="ORF">UFOPK1591_00564</name>
</gene>
<accession>A0A6J6D5F3</accession>
<protein>
    <submittedName>
        <fullName evidence="2">Unannotated protein</fullName>
    </submittedName>
</protein>
<organism evidence="2">
    <name type="scientific">freshwater metagenome</name>
    <dbReference type="NCBI Taxonomy" id="449393"/>
    <lineage>
        <taxon>unclassified sequences</taxon>
        <taxon>metagenomes</taxon>
        <taxon>ecological metagenomes</taxon>
    </lineage>
</organism>